<evidence type="ECO:0000256" key="1">
    <source>
        <dbReference type="SAM" id="Phobius"/>
    </source>
</evidence>
<keyword evidence="1" id="KW-0812">Transmembrane</keyword>
<evidence type="ECO:0000313" key="2">
    <source>
        <dbReference type="EMBL" id="BAM19685.1"/>
    </source>
</evidence>
<dbReference type="AlphaFoldDB" id="I4DP45"/>
<proteinExistence type="evidence at transcript level"/>
<accession>I4DP45</accession>
<keyword evidence="1" id="KW-1133">Transmembrane helix</keyword>
<feature type="non-terminal residue" evidence="2">
    <location>
        <position position="1"/>
    </location>
</feature>
<protein>
    <submittedName>
        <fullName evidence="2">Uncharacterized protein</fullName>
    </submittedName>
</protein>
<keyword evidence="1" id="KW-0472">Membrane</keyword>
<reference evidence="2" key="1">
    <citation type="journal article" date="2012" name="BMC Biol.">
        <title>Comprehensive microarray-based analysis for stage-specific larval camouflage pattern-associated genes in the swallowtail butterfly, Papilio xuthus.</title>
        <authorList>
            <person name="Futahashi R."/>
            <person name="Shirataki H."/>
            <person name="Narita T."/>
            <person name="Mita K."/>
            <person name="Fujiwara H."/>
        </authorList>
    </citation>
    <scope>NUCLEOTIDE SEQUENCE</scope>
    <source>
        <tissue evidence="2">Epidermis</tissue>
    </source>
</reference>
<organism evidence="2">
    <name type="scientific">Papilio xuthus</name>
    <name type="common">Asian swallowtail butterfly</name>
    <dbReference type="NCBI Taxonomy" id="66420"/>
    <lineage>
        <taxon>Eukaryota</taxon>
        <taxon>Metazoa</taxon>
        <taxon>Ecdysozoa</taxon>
        <taxon>Arthropoda</taxon>
        <taxon>Hexapoda</taxon>
        <taxon>Insecta</taxon>
        <taxon>Pterygota</taxon>
        <taxon>Neoptera</taxon>
        <taxon>Endopterygota</taxon>
        <taxon>Lepidoptera</taxon>
        <taxon>Glossata</taxon>
        <taxon>Ditrysia</taxon>
        <taxon>Papilionoidea</taxon>
        <taxon>Papilionidae</taxon>
        <taxon>Papilioninae</taxon>
        <taxon>Papilio</taxon>
    </lineage>
</organism>
<name>I4DP45_PAPXU</name>
<feature type="transmembrane region" description="Helical" evidence="1">
    <location>
        <begin position="20"/>
        <end position="40"/>
    </location>
</feature>
<sequence length="56" mass="6679">RKLKNSSRNLWTPPNCIRKLIAPVYFVCWYFKMDFILIIFNKTVKFYIMAVSCGLS</sequence>
<dbReference type="EMBL" id="AK403310">
    <property type="protein sequence ID" value="BAM19685.1"/>
    <property type="molecule type" value="mRNA"/>
</dbReference>